<name>A0A4Q1HFH4_9BURK</name>
<dbReference type="Pfam" id="PF20629">
    <property type="entry name" value="GD_AH_C"/>
    <property type="match status" value="1"/>
</dbReference>
<dbReference type="Pfam" id="PF04295">
    <property type="entry name" value="GD_AH_second"/>
    <property type="match status" value="1"/>
</dbReference>
<evidence type="ECO:0000259" key="3">
    <source>
        <dbReference type="SMART" id="SM00858"/>
    </source>
</evidence>
<comment type="similarity">
    <text evidence="1">Belongs to the UxaA family.</text>
</comment>
<dbReference type="AlphaFoldDB" id="A0A4Q1HFH4"/>
<organism evidence="4 5">
    <name type="scientific">Achromobacter aloeverae</name>
    <dbReference type="NCBI Taxonomy" id="1750518"/>
    <lineage>
        <taxon>Bacteria</taxon>
        <taxon>Pseudomonadati</taxon>
        <taxon>Pseudomonadota</taxon>
        <taxon>Betaproteobacteria</taxon>
        <taxon>Burkholderiales</taxon>
        <taxon>Alcaligenaceae</taxon>
        <taxon>Achromobacter</taxon>
    </lineage>
</organism>
<dbReference type="InterPro" id="IPR007392">
    <property type="entry name" value="GD_AH_second"/>
</dbReference>
<evidence type="ECO:0000256" key="1">
    <source>
        <dbReference type="ARBA" id="ARBA00010986"/>
    </source>
</evidence>
<dbReference type="GO" id="GO:0016829">
    <property type="term" value="F:lyase activity"/>
    <property type="evidence" value="ECO:0007669"/>
    <property type="project" value="UniProtKB-KW"/>
</dbReference>
<accession>A0A4Q1HFH4</accession>
<dbReference type="InterPro" id="IPR044144">
    <property type="entry name" value="SAF_UxaA/GarD"/>
</dbReference>
<dbReference type="InterPro" id="IPR013974">
    <property type="entry name" value="SAF"/>
</dbReference>
<dbReference type="InterPro" id="IPR048332">
    <property type="entry name" value="GD_AH_C"/>
</dbReference>
<reference evidence="4 5" key="1">
    <citation type="journal article" date="2017" name="Int. J. Syst. Evol. Microbiol.">
        <title>Achromobacter aloeverae sp. nov., isolated from the root of Aloe vera (L.) Burm.f.</title>
        <authorList>
            <person name="Kuncharoen N."/>
            <person name="Muramatsu Y."/>
            <person name="Shibata C."/>
            <person name="Kamakura Y."/>
            <person name="Nakagawa Y."/>
            <person name="Tanasupawat S."/>
        </authorList>
    </citation>
    <scope>NUCLEOTIDE SEQUENCE [LARGE SCALE GENOMIC DNA]</scope>
    <source>
        <strain evidence="4 5">AVA-1</strain>
    </source>
</reference>
<evidence type="ECO:0000313" key="5">
    <source>
        <dbReference type="Proteomes" id="UP000290849"/>
    </source>
</evidence>
<dbReference type="CDD" id="cd11613">
    <property type="entry name" value="SAF_AH_GD"/>
    <property type="match status" value="1"/>
</dbReference>
<dbReference type="Proteomes" id="UP000290849">
    <property type="component" value="Unassembled WGS sequence"/>
</dbReference>
<dbReference type="Pfam" id="PF08666">
    <property type="entry name" value="SAF"/>
    <property type="match status" value="1"/>
</dbReference>
<protein>
    <submittedName>
        <fullName evidence="4">Galactonate dehydratase</fullName>
    </submittedName>
</protein>
<keyword evidence="2" id="KW-0456">Lyase</keyword>
<dbReference type="GO" id="GO:0019698">
    <property type="term" value="P:D-galacturonate catabolic process"/>
    <property type="evidence" value="ECO:0007669"/>
    <property type="project" value="TreeGrafter"/>
</dbReference>
<dbReference type="PANTHER" id="PTHR30536:SF5">
    <property type="entry name" value="ALTRONATE DEHYDRATASE"/>
    <property type="match status" value="1"/>
</dbReference>
<keyword evidence="5" id="KW-1185">Reference proteome</keyword>
<dbReference type="SMART" id="SM00858">
    <property type="entry name" value="SAF"/>
    <property type="match status" value="1"/>
</dbReference>
<gene>
    <name evidence="4" type="ORF">C7R54_22725</name>
</gene>
<dbReference type="RefSeq" id="WP_129152849.1">
    <property type="nucleotide sequence ID" value="NZ_JBHSDO010000005.1"/>
</dbReference>
<evidence type="ECO:0000313" key="4">
    <source>
        <dbReference type="EMBL" id="RXN85308.1"/>
    </source>
</evidence>
<dbReference type="PANTHER" id="PTHR30536">
    <property type="entry name" value="ALTRONATE/GALACTARATE DEHYDRATASE"/>
    <property type="match status" value="1"/>
</dbReference>
<dbReference type="EMBL" id="PYAL01000007">
    <property type="protein sequence ID" value="RXN85308.1"/>
    <property type="molecule type" value="Genomic_DNA"/>
</dbReference>
<dbReference type="OrthoDB" id="9804574at2"/>
<dbReference type="InterPro" id="IPR052172">
    <property type="entry name" value="UxaA_altronate/galactarate_dh"/>
</dbReference>
<sequence>MTLSPLIRLHPEDNVLIARDGLALGQAIPDLDLRVRAQVPAGHKIAARRIARGEAVRKYDVVIGVAGRDIEPGEHVHTHNVDLADIHRDPGFCQDVAPVDYLPEAEQASFMGYLRPDGGVGTRNFIGILSSVNCSATVIRNIAAHFDAQALAAYPNVDGVAAFAQTSGCGMSSPSEHFDVLRRTLAGYARHPNLAGVLIVGLGCERNQVDALVESQGLAQDPRVRTLVMQDTGGTRATIAAGIAAVREMLPAANACRRVPVSARHLKIGLECGGSDGFSGITANPALGAAMDILVRHGGTAILSETPEIHGVEYLLTRRAVSRAVGEKLLARLAWWERYTAGQNAQFNGKVGHGNQQGGLANIFEKSLGSAMKGGSTPLQAVYEYAEPITQAGLVFMDSPGYDPVAVTGQIASGANLICFTTGRGSMFGSKPAPTLKLASNTPMYRRLEEDMDINCGRVLDGELTVAQMGQVIFEEILQAASGRATKSERLGLGDHEFVPWHLGVVS</sequence>
<dbReference type="Gene3D" id="2.30.130.110">
    <property type="match status" value="1"/>
</dbReference>
<evidence type="ECO:0000256" key="2">
    <source>
        <dbReference type="ARBA" id="ARBA00023239"/>
    </source>
</evidence>
<comment type="caution">
    <text evidence="4">The sequence shown here is derived from an EMBL/GenBank/DDBJ whole genome shotgun (WGS) entry which is preliminary data.</text>
</comment>
<proteinExistence type="inferred from homology"/>
<feature type="domain" description="SAF" evidence="3">
    <location>
        <begin position="13"/>
        <end position="82"/>
    </location>
</feature>